<gene>
    <name evidence="3" type="ORF">SAMN05421867_10191</name>
</gene>
<proteinExistence type="predicted"/>
<keyword evidence="2" id="KW-0812">Transmembrane</keyword>
<evidence type="ECO:0000256" key="1">
    <source>
        <dbReference type="SAM" id="MobiDB-lite"/>
    </source>
</evidence>
<sequence length="134" mass="13846">MSRSTARFPTRGARSSSPLAAGLAPRTAAPASSASSPSPSSDHAAVVPLRRAATPSLPRRDRPADPSALALRASSAASLTLLRLGRRLREDRGDVPGWVLVTLMTAGLVTALWVVARPVLEDVFRTAIAGVTGA</sequence>
<keyword evidence="4" id="KW-1185">Reference proteome</keyword>
<keyword evidence="2" id="KW-0472">Membrane</keyword>
<feature type="transmembrane region" description="Helical" evidence="2">
    <location>
        <begin position="97"/>
        <end position="116"/>
    </location>
</feature>
<keyword evidence="2" id="KW-1133">Transmembrane helix</keyword>
<accession>A0A1I0V1E9</accession>
<dbReference type="STRING" id="988821.SAMN05421867_10191"/>
<dbReference type="AlphaFoldDB" id="A0A1I0V1E9"/>
<dbReference type="EMBL" id="FOKA01000001">
    <property type="protein sequence ID" value="SFA70179.1"/>
    <property type="molecule type" value="Genomic_DNA"/>
</dbReference>
<reference evidence="3 4" key="1">
    <citation type="submission" date="2016-10" db="EMBL/GenBank/DDBJ databases">
        <authorList>
            <person name="de Groot N.N."/>
        </authorList>
    </citation>
    <scope>NUCLEOTIDE SEQUENCE [LARGE SCALE GENOMIC DNA]</scope>
    <source>
        <strain evidence="3 4">CGMCC 4.6945</strain>
    </source>
</reference>
<name>A0A1I0V1E9_9CELL</name>
<evidence type="ECO:0000313" key="3">
    <source>
        <dbReference type="EMBL" id="SFA70179.1"/>
    </source>
</evidence>
<organism evidence="3 4">
    <name type="scientific">Cellulomonas marina</name>
    <dbReference type="NCBI Taxonomy" id="988821"/>
    <lineage>
        <taxon>Bacteria</taxon>
        <taxon>Bacillati</taxon>
        <taxon>Actinomycetota</taxon>
        <taxon>Actinomycetes</taxon>
        <taxon>Micrococcales</taxon>
        <taxon>Cellulomonadaceae</taxon>
        <taxon>Cellulomonas</taxon>
    </lineage>
</organism>
<evidence type="ECO:0000313" key="4">
    <source>
        <dbReference type="Proteomes" id="UP000199012"/>
    </source>
</evidence>
<feature type="region of interest" description="Disordered" evidence="1">
    <location>
        <begin position="1"/>
        <end position="69"/>
    </location>
</feature>
<evidence type="ECO:0000256" key="2">
    <source>
        <dbReference type="SAM" id="Phobius"/>
    </source>
</evidence>
<dbReference type="RefSeq" id="WP_239078714.1">
    <property type="nucleotide sequence ID" value="NZ_BONM01000005.1"/>
</dbReference>
<protein>
    <submittedName>
        <fullName evidence="3">Uncharacterized protein</fullName>
    </submittedName>
</protein>
<feature type="compositionally biased region" description="Polar residues" evidence="1">
    <location>
        <begin position="1"/>
        <end position="17"/>
    </location>
</feature>
<dbReference type="Proteomes" id="UP000199012">
    <property type="component" value="Unassembled WGS sequence"/>
</dbReference>
<feature type="compositionally biased region" description="Low complexity" evidence="1">
    <location>
        <begin position="18"/>
        <end position="45"/>
    </location>
</feature>